<feature type="domain" description="TerD" evidence="1">
    <location>
        <begin position="12"/>
        <end position="174"/>
    </location>
</feature>
<sequence length="185" mass="19496">MSIALVDSAGLPLEHVGVSLGWDPAEVWVDVDGSVTADNRIDVNSAALVFSAEALVDTVYHEQLASRDGAITHSGDDPTGAGAGDNEVITVDLTLVAPQVTTVLFVATSYSGQSFARIENAYCRVLDTTSGVELTRYLLSGGQHTGLVIGKLVRTQQCWYYVGIGAGIYANHLADAVPQAVAYLR</sequence>
<dbReference type="Pfam" id="PF02342">
    <property type="entry name" value="TerD"/>
    <property type="match status" value="1"/>
</dbReference>
<comment type="caution">
    <text evidence="2">The sequence shown here is derived from an EMBL/GenBank/DDBJ whole genome shotgun (WGS) entry which is preliminary data.</text>
</comment>
<organism evidence="2 3">
    <name type="scientific">Nocardia vulneris</name>
    <dbReference type="NCBI Taxonomy" id="1141657"/>
    <lineage>
        <taxon>Bacteria</taxon>
        <taxon>Bacillati</taxon>
        <taxon>Actinomycetota</taxon>
        <taxon>Actinomycetes</taxon>
        <taxon>Mycobacteriales</taxon>
        <taxon>Nocardiaceae</taxon>
        <taxon>Nocardia</taxon>
    </lineage>
</organism>
<dbReference type="PANTHER" id="PTHR32097:SF17">
    <property type="entry name" value="CAMP-BINDING PROTEIN 1-RELATED"/>
    <property type="match status" value="1"/>
</dbReference>
<dbReference type="InterPro" id="IPR003325">
    <property type="entry name" value="TerD"/>
</dbReference>
<dbReference type="CDD" id="cd06974">
    <property type="entry name" value="TerD_like"/>
    <property type="match status" value="1"/>
</dbReference>
<evidence type="ECO:0000313" key="2">
    <source>
        <dbReference type="EMBL" id="KIA66705.1"/>
    </source>
</evidence>
<name>A0ABR4ZNV2_9NOCA</name>
<dbReference type="Gene3D" id="2.60.60.30">
    <property type="entry name" value="sav2460 like domains"/>
    <property type="match status" value="1"/>
</dbReference>
<proteinExistence type="predicted"/>
<dbReference type="PANTHER" id="PTHR32097">
    <property type="entry name" value="CAMP-BINDING PROTEIN 1-RELATED"/>
    <property type="match status" value="1"/>
</dbReference>
<dbReference type="RefSeq" id="WP_043663289.1">
    <property type="nucleotide sequence ID" value="NZ_BDCI01000004.1"/>
</dbReference>
<evidence type="ECO:0000313" key="3">
    <source>
        <dbReference type="Proteomes" id="UP000031364"/>
    </source>
</evidence>
<accession>A0ABR4ZNV2</accession>
<dbReference type="Proteomes" id="UP000031364">
    <property type="component" value="Unassembled WGS sequence"/>
</dbReference>
<dbReference type="EMBL" id="JNFP01000001">
    <property type="protein sequence ID" value="KIA66705.1"/>
    <property type="molecule type" value="Genomic_DNA"/>
</dbReference>
<protein>
    <recommendedName>
        <fullName evidence="1">TerD domain-containing protein</fullName>
    </recommendedName>
</protein>
<reference evidence="2 3" key="1">
    <citation type="journal article" date="2014" name="Int. J. Syst. Evol. Microbiol.">
        <title>Nocardia vulneris sp. nov., isolated from wounds of human patients in North America.</title>
        <authorList>
            <person name="Lasker B.A."/>
            <person name="Bell M."/>
            <person name="Klenk H.P."/>
            <person name="Sproer C."/>
            <person name="Schumann C."/>
            <person name="Schumann P."/>
            <person name="Brown J.M."/>
        </authorList>
    </citation>
    <scope>NUCLEOTIDE SEQUENCE [LARGE SCALE GENOMIC DNA]</scope>
    <source>
        <strain evidence="2 3">W9851</strain>
    </source>
</reference>
<gene>
    <name evidence="2" type="ORF">FG87_00885</name>
</gene>
<keyword evidence="3" id="KW-1185">Reference proteome</keyword>
<evidence type="ECO:0000259" key="1">
    <source>
        <dbReference type="Pfam" id="PF02342"/>
    </source>
</evidence>
<dbReference type="InterPro" id="IPR051324">
    <property type="entry name" value="Stress/Tellurium_Resist"/>
</dbReference>